<gene>
    <name evidence="2" type="ORF">FHS16_000058</name>
</gene>
<reference evidence="2 3" key="1">
    <citation type="submission" date="2020-08" db="EMBL/GenBank/DDBJ databases">
        <title>Genomic Encyclopedia of Type Strains, Phase III (KMG-III): the genomes of soil and plant-associated and newly described type strains.</title>
        <authorList>
            <person name="Whitman W."/>
        </authorList>
    </citation>
    <scope>NUCLEOTIDE SEQUENCE [LARGE SCALE GENOMIC DNA]</scope>
    <source>
        <strain evidence="2 3">CECT 8234</strain>
    </source>
</reference>
<name>A0A7W5G7X4_9BACL</name>
<evidence type="ECO:0000313" key="3">
    <source>
        <dbReference type="Proteomes" id="UP000518605"/>
    </source>
</evidence>
<evidence type="ECO:0000313" key="2">
    <source>
        <dbReference type="EMBL" id="MBB3150026.1"/>
    </source>
</evidence>
<organism evidence="2 3">
    <name type="scientific">Paenibacillus endophyticus</name>
    <dbReference type="NCBI Taxonomy" id="1294268"/>
    <lineage>
        <taxon>Bacteria</taxon>
        <taxon>Bacillati</taxon>
        <taxon>Bacillota</taxon>
        <taxon>Bacilli</taxon>
        <taxon>Bacillales</taxon>
        <taxon>Paenibacillaceae</taxon>
        <taxon>Paenibacillus</taxon>
    </lineage>
</organism>
<accession>A0A7W5G7X4</accession>
<keyword evidence="1" id="KW-0812">Transmembrane</keyword>
<sequence>MYKRVSSKVILFMMGFILLYPLPRVLALQNENAAAALLVYDSLAIGTENEGNVEALQRLLASFGVKLTVQSEGDYQSGSMFQYEKVISLVNEPELPEASRTFANDLEAYPGDFLYIGGNVPAKVKDELSLKLQISGQESIRLSIGPFMEQAIQVKQIAYIAEAEGKPYGKVVSDGNEEPSPYGMIRDGIAYISFFEKGNLSEIAMSYMLKDWLGMTEPSEHYVVFKEIYPFSDLELLVKLADKLYGAGIPFMASVRPVLSNTDYPAMKRYLEALKYVQSKNGTILIHAPAVASTISELDRDLRSQMESFIDVLADYGIAPLGMGAELYWSYDSYYVEKAMSLFDSALLFPNEKLMHKSRTNTSQPFASSVYSLQPDDLEAYEYKEKLMKPLPMDTALTFDFAQNEAVLNEEVQKLIDGWTMFADFKAGEHSVKTAKNSIVSRNGILQINGQSLSLVSERTSIDSDYIYEPEQAVSFEKWFAVQNKLFIGIILIAIAVFAVLFFLGSRMYRRKYFK</sequence>
<dbReference type="Proteomes" id="UP000518605">
    <property type="component" value="Unassembled WGS sequence"/>
</dbReference>
<comment type="caution">
    <text evidence="2">The sequence shown here is derived from an EMBL/GenBank/DDBJ whole genome shotgun (WGS) entry which is preliminary data.</text>
</comment>
<evidence type="ECO:0000256" key="1">
    <source>
        <dbReference type="SAM" id="Phobius"/>
    </source>
</evidence>
<dbReference type="EMBL" id="JACHXW010000001">
    <property type="protein sequence ID" value="MBB3150026.1"/>
    <property type="molecule type" value="Genomic_DNA"/>
</dbReference>
<protein>
    <submittedName>
        <fullName evidence="2">Uncharacterized protein YdaL</fullName>
    </submittedName>
</protein>
<keyword evidence="3" id="KW-1185">Reference proteome</keyword>
<dbReference type="RefSeq" id="WP_183557252.1">
    <property type="nucleotide sequence ID" value="NZ_CBCSLB010000001.1"/>
</dbReference>
<proteinExistence type="predicted"/>
<dbReference type="AlphaFoldDB" id="A0A7W5G7X4"/>
<keyword evidence="1" id="KW-0472">Membrane</keyword>
<feature type="transmembrane region" description="Helical" evidence="1">
    <location>
        <begin position="486"/>
        <end position="505"/>
    </location>
</feature>
<keyword evidence="1" id="KW-1133">Transmembrane helix</keyword>